<keyword evidence="2" id="KW-1185">Reference proteome</keyword>
<dbReference type="AlphaFoldDB" id="A0A926KJT7"/>
<gene>
    <name evidence="1" type="ORF">ICC18_02950</name>
</gene>
<evidence type="ECO:0000313" key="1">
    <source>
        <dbReference type="EMBL" id="MBD0379082.1"/>
    </source>
</evidence>
<dbReference type="Proteomes" id="UP000650466">
    <property type="component" value="Unassembled WGS sequence"/>
</dbReference>
<sequence length="123" mass="12543">MAEKNILAYFHTPEEAEGAAAKLKALRAVAVSVNRFGRYEGYGLQSVMNPYAGDFGSLGRLTQAAHVSTPDEGILIAADPAASGMSDGGGGGVTGIDIVLAAVIDDSVYEQAIRVIESAGGSV</sequence>
<evidence type="ECO:0000313" key="2">
    <source>
        <dbReference type="Proteomes" id="UP000650466"/>
    </source>
</evidence>
<proteinExistence type="predicted"/>
<dbReference type="EMBL" id="JACVVD010000001">
    <property type="protein sequence ID" value="MBD0379082.1"/>
    <property type="molecule type" value="Genomic_DNA"/>
</dbReference>
<protein>
    <submittedName>
        <fullName evidence="1">Uncharacterized protein</fullName>
    </submittedName>
</protein>
<name>A0A926KJT7_9BACL</name>
<reference evidence="1" key="1">
    <citation type="submission" date="2020-09" db="EMBL/GenBank/DDBJ databases">
        <title>Draft Genome Sequence of Paenibacillus sp. WST5.</title>
        <authorList>
            <person name="Bao Z."/>
        </authorList>
    </citation>
    <scope>NUCLEOTIDE SEQUENCE</scope>
    <source>
        <strain evidence="1">WST5</strain>
    </source>
</reference>
<dbReference type="RefSeq" id="WP_188172868.1">
    <property type="nucleotide sequence ID" value="NZ_JACVVD010000001.1"/>
</dbReference>
<organism evidence="1 2">
    <name type="scientific">Paenibacillus sedimenti</name>
    <dbReference type="NCBI Taxonomy" id="2770274"/>
    <lineage>
        <taxon>Bacteria</taxon>
        <taxon>Bacillati</taxon>
        <taxon>Bacillota</taxon>
        <taxon>Bacilli</taxon>
        <taxon>Bacillales</taxon>
        <taxon>Paenibacillaceae</taxon>
        <taxon>Paenibacillus</taxon>
    </lineage>
</organism>
<comment type="caution">
    <text evidence="1">The sequence shown here is derived from an EMBL/GenBank/DDBJ whole genome shotgun (WGS) entry which is preliminary data.</text>
</comment>
<accession>A0A926KJT7</accession>